<evidence type="ECO:0000256" key="1">
    <source>
        <dbReference type="SAM" id="SignalP"/>
    </source>
</evidence>
<name>A0AA39WHQ3_9PEZI</name>
<feature type="signal peptide" evidence="1">
    <location>
        <begin position="1"/>
        <end position="18"/>
    </location>
</feature>
<feature type="chain" id="PRO_5041407390" evidence="1">
    <location>
        <begin position="19"/>
        <end position="193"/>
    </location>
</feature>
<keyword evidence="3" id="KW-1185">Reference proteome</keyword>
<evidence type="ECO:0000313" key="2">
    <source>
        <dbReference type="EMBL" id="KAK0615602.1"/>
    </source>
</evidence>
<dbReference type="EMBL" id="JAULSR010000006">
    <property type="protein sequence ID" value="KAK0615602.1"/>
    <property type="molecule type" value="Genomic_DNA"/>
</dbReference>
<dbReference type="Proteomes" id="UP001174934">
    <property type="component" value="Unassembled WGS sequence"/>
</dbReference>
<comment type="caution">
    <text evidence="2">The sequence shown here is derived from an EMBL/GenBank/DDBJ whole genome shotgun (WGS) entry which is preliminary data.</text>
</comment>
<sequence>MRFSLVSAVALFGCVAVAQLPAAEVTIDIKVLTTKSDALLPIVNSLTNSSADLQALLAGKGPGRPSLEESLIDFARLTLNSLGTLLGAGTKYLGNDAKKIGDAFKAFVKSYSTLLNALIGKINTVSSLPLVGPILGSPLVSVLRAAETATDTLGYALINALEDSVGAALGTDLKSIDAVLTKVTSAVTNLGGK</sequence>
<evidence type="ECO:0000313" key="3">
    <source>
        <dbReference type="Proteomes" id="UP001174934"/>
    </source>
</evidence>
<protein>
    <submittedName>
        <fullName evidence="2">Uncharacterized protein</fullName>
    </submittedName>
</protein>
<gene>
    <name evidence="2" type="ORF">B0T17DRAFT_644603</name>
</gene>
<proteinExistence type="predicted"/>
<organism evidence="2 3">
    <name type="scientific">Bombardia bombarda</name>
    <dbReference type="NCBI Taxonomy" id="252184"/>
    <lineage>
        <taxon>Eukaryota</taxon>
        <taxon>Fungi</taxon>
        <taxon>Dikarya</taxon>
        <taxon>Ascomycota</taxon>
        <taxon>Pezizomycotina</taxon>
        <taxon>Sordariomycetes</taxon>
        <taxon>Sordariomycetidae</taxon>
        <taxon>Sordariales</taxon>
        <taxon>Lasiosphaeriaceae</taxon>
        <taxon>Bombardia</taxon>
    </lineage>
</organism>
<dbReference type="AlphaFoldDB" id="A0AA39WHQ3"/>
<keyword evidence="1" id="KW-0732">Signal</keyword>
<accession>A0AA39WHQ3</accession>
<reference evidence="2" key="1">
    <citation type="submission" date="2023-06" db="EMBL/GenBank/DDBJ databases">
        <title>Genome-scale phylogeny and comparative genomics of the fungal order Sordariales.</title>
        <authorList>
            <consortium name="Lawrence Berkeley National Laboratory"/>
            <person name="Hensen N."/>
            <person name="Bonometti L."/>
            <person name="Westerberg I."/>
            <person name="Brannstrom I.O."/>
            <person name="Guillou S."/>
            <person name="Cros-Aarteil S."/>
            <person name="Calhoun S."/>
            <person name="Haridas S."/>
            <person name="Kuo A."/>
            <person name="Mondo S."/>
            <person name="Pangilinan J."/>
            <person name="Riley R."/>
            <person name="LaButti K."/>
            <person name="Andreopoulos B."/>
            <person name="Lipzen A."/>
            <person name="Chen C."/>
            <person name="Yanf M."/>
            <person name="Daum C."/>
            <person name="Ng V."/>
            <person name="Clum A."/>
            <person name="Steindorff A."/>
            <person name="Ohm R."/>
            <person name="Martin F."/>
            <person name="Silar P."/>
            <person name="Natvig D."/>
            <person name="Lalanne C."/>
            <person name="Gautier V."/>
            <person name="Ament-velasquez S.L."/>
            <person name="Kruys A."/>
            <person name="Hutchinson M.I."/>
            <person name="Powell A.J."/>
            <person name="Barry K."/>
            <person name="Miller A.N."/>
            <person name="Grigoriev I.V."/>
            <person name="Debuchy R."/>
            <person name="Gladieux P."/>
            <person name="Thoren M.H."/>
            <person name="Johannesson H."/>
        </authorList>
    </citation>
    <scope>NUCLEOTIDE SEQUENCE</scope>
    <source>
        <strain evidence="2">SMH3391-2</strain>
    </source>
</reference>
<dbReference type="Pfam" id="PF17615">
    <property type="entry name" value="C166"/>
    <property type="match status" value="1"/>
</dbReference>